<dbReference type="AlphaFoldDB" id="A0AA97PG45"/>
<proteinExistence type="predicted"/>
<accession>A0AA97PG45</accession>
<gene>
    <name evidence="1" type="ORF">OOU_Y34scaffold00969g2</name>
</gene>
<dbReference type="EMBL" id="JH793200">
    <property type="protein sequence ID" value="ELQ33317.1"/>
    <property type="molecule type" value="Genomic_DNA"/>
</dbReference>
<organism evidence="1">
    <name type="scientific">Pyricularia oryzae (strain Y34)</name>
    <name type="common">Rice blast fungus</name>
    <name type="synonym">Magnaporthe oryzae</name>
    <dbReference type="NCBI Taxonomy" id="1143189"/>
    <lineage>
        <taxon>Eukaryota</taxon>
        <taxon>Fungi</taxon>
        <taxon>Dikarya</taxon>
        <taxon>Ascomycota</taxon>
        <taxon>Pezizomycotina</taxon>
        <taxon>Sordariomycetes</taxon>
        <taxon>Sordariomycetidae</taxon>
        <taxon>Magnaporthales</taxon>
        <taxon>Pyriculariaceae</taxon>
        <taxon>Pyricularia</taxon>
    </lineage>
</organism>
<evidence type="ECO:0000313" key="1">
    <source>
        <dbReference type="EMBL" id="ELQ33317.1"/>
    </source>
</evidence>
<sequence length="43" mass="4701">MYLKPHTGCAEVHLVKFCSTAQNATPRSWRCLAVSPASGKEPQ</sequence>
<dbReference type="Proteomes" id="UP000011086">
    <property type="component" value="Unassembled WGS sequence"/>
</dbReference>
<name>A0AA97PG45_PYRO3</name>
<protein>
    <submittedName>
        <fullName evidence="1">Uncharacterized protein</fullName>
    </submittedName>
</protein>
<reference evidence="1" key="1">
    <citation type="journal article" date="2012" name="PLoS Genet.">
        <title>Comparative analysis of the genomes of two field isolates of the rice blast fungus Magnaporthe oryzae.</title>
        <authorList>
            <person name="Xue M."/>
            <person name="Yang J."/>
            <person name="Li Z."/>
            <person name="Hu S."/>
            <person name="Yao N."/>
            <person name="Dean R.A."/>
            <person name="Zhao W."/>
            <person name="Shen M."/>
            <person name="Zhang H."/>
            <person name="Li C."/>
            <person name="Liu L."/>
            <person name="Cao L."/>
            <person name="Xu X."/>
            <person name="Xing Y."/>
            <person name="Hsiang T."/>
            <person name="Zhang Z."/>
            <person name="Xu J.R."/>
            <person name="Peng Y.L."/>
        </authorList>
    </citation>
    <scope>NUCLEOTIDE SEQUENCE</scope>
    <source>
        <strain evidence="1">Y34</strain>
    </source>
</reference>